<sequence length="427" mass="48590">MARRPIQFDWNKSTPQFSSRPTTIPTYFPSAPPHVSSSPEYFDRLAPETLFFLFYYSERKTTPHEITDTFEKGTYIYWDCEAWNYGQREDFCFEYRYLEDEDQLFCATIAVTGSKADVLASTTDFIRSTKCLGIDNLCKQFEELKTYVPANPAATAFEANRVKNRYMDIPCLDETRVKLTIEDKEREGDYIHANWCKIPDGPTFIAAQAPLDTTIGDFWRMCWEHEVVNIVQLTKLQEGDKIKCSAYWPTEPGDHMNPSGWFVNNKKKEDKGGFNTLTIELLPNGCSNSRMLRIIQCLDWPDKGVPAGHREILRLLRVVADGDVLNPGQTLMHCSAGIGRTGSLILTSWALSRLYAGKRIDMKQLLQTLRDQRALAVQSTSQYLLVFLSCVEYITKKGTVPASDTATLITDLRNAMNAMQTLPATSH</sequence>
<dbReference type="EMBL" id="CATQJA010000549">
    <property type="protein sequence ID" value="CAJ0561345.1"/>
    <property type="molecule type" value="Genomic_DNA"/>
</dbReference>
<dbReference type="PROSITE" id="PS50056">
    <property type="entry name" value="TYR_PHOSPHATASE_2"/>
    <property type="match status" value="1"/>
</dbReference>
<name>A0AA36C6R0_9BILA</name>
<evidence type="ECO:0000259" key="1">
    <source>
        <dbReference type="PROSITE" id="PS50055"/>
    </source>
</evidence>
<accession>A0AA36C6R0</accession>
<dbReference type="SUPFAM" id="SSF52799">
    <property type="entry name" value="(Phosphotyrosine protein) phosphatases II"/>
    <property type="match status" value="1"/>
</dbReference>
<dbReference type="InterPro" id="IPR052782">
    <property type="entry name" value="Oocyte-zygote_transition_reg"/>
</dbReference>
<dbReference type="SMART" id="SM00404">
    <property type="entry name" value="PTPc_motif"/>
    <property type="match status" value="1"/>
</dbReference>
<dbReference type="InterPro" id="IPR003595">
    <property type="entry name" value="Tyr_Pase_cat"/>
</dbReference>
<dbReference type="PRINTS" id="PR00700">
    <property type="entry name" value="PRTYPHPHTASE"/>
</dbReference>
<keyword evidence="4" id="KW-1185">Reference proteome</keyword>
<dbReference type="InterPro" id="IPR000242">
    <property type="entry name" value="PTP_cat"/>
</dbReference>
<comment type="caution">
    <text evidence="3">The sequence shown here is derived from an EMBL/GenBank/DDBJ whole genome shotgun (WGS) entry which is preliminary data.</text>
</comment>
<dbReference type="Pfam" id="PF00102">
    <property type="entry name" value="Y_phosphatase"/>
    <property type="match status" value="1"/>
</dbReference>
<evidence type="ECO:0000259" key="2">
    <source>
        <dbReference type="PROSITE" id="PS50056"/>
    </source>
</evidence>
<dbReference type="InterPro" id="IPR000387">
    <property type="entry name" value="Tyr_Pase_dom"/>
</dbReference>
<dbReference type="PROSITE" id="PS50055">
    <property type="entry name" value="TYR_PHOSPHATASE_PTP"/>
    <property type="match status" value="1"/>
</dbReference>
<protein>
    <submittedName>
        <fullName evidence="3">Uncharacterized protein</fullName>
    </submittedName>
</protein>
<dbReference type="AlphaFoldDB" id="A0AA36C6R0"/>
<dbReference type="SMART" id="SM00194">
    <property type="entry name" value="PTPc"/>
    <property type="match status" value="1"/>
</dbReference>
<dbReference type="PROSITE" id="PS00383">
    <property type="entry name" value="TYR_PHOSPHATASE_1"/>
    <property type="match status" value="1"/>
</dbReference>
<dbReference type="PANTHER" id="PTHR46163">
    <property type="entry name" value="TYROSINE-PROTEIN PHOSPHATASE-RELATED"/>
    <property type="match status" value="1"/>
</dbReference>
<reference evidence="3" key="1">
    <citation type="submission" date="2023-06" db="EMBL/GenBank/DDBJ databases">
        <authorList>
            <person name="Delattre M."/>
        </authorList>
    </citation>
    <scope>NUCLEOTIDE SEQUENCE</scope>
    <source>
        <strain evidence="3">AF72</strain>
    </source>
</reference>
<dbReference type="GO" id="GO:0004725">
    <property type="term" value="F:protein tyrosine phosphatase activity"/>
    <property type="evidence" value="ECO:0007669"/>
    <property type="project" value="InterPro"/>
</dbReference>
<dbReference type="InterPro" id="IPR016130">
    <property type="entry name" value="Tyr_Pase_AS"/>
</dbReference>
<feature type="domain" description="Tyrosine specific protein phosphatases" evidence="2">
    <location>
        <begin position="310"/>
        <end position="384"/>
    </location>
</feature>
<dbReference type="Gene3D" id="3.90.190.10">
    <property type="entry name" value="Protein tyrosine phosphatase superfamily"/>
    <property type="match status" value="1"/>
</dbReference>
<dbReference type="Proteomes" id="UP001177023">
    <property type="component" value="Unassembled WGS sequence"/>
</dbReference>
<gene>
    <name evidence="3" type="ORF">MSPICULIGERA_LOCUS1799</name>
</gene>
<evidence type="ECO:0000313" key="3">
    <source>
        <dbReference type="EMBL" id="CAJ0561345.1"/>
    </source>
</evidence>
<dbReference type="InterPro" id="IPR038635">
    <property type="entry name" value="CCR4-NOT_su2/3/5_C_sf"/>
</dbReference>
<feature type="domain" description="Tyrosine-protein phosphatase" evidence="1">
    <location>
        <begin position="137"/>
        <end position="393"/>
    </location>
</feature>
<dbReference type="Gene3D" id="2.30.30.1020">
    <property type="entry name" value="CCR4-NOT complex subunit 2/3/5, C-terminal domain"/>
    <property type="match status" value="2"/>
</dbReference>
<feature type="non-terminal residue" evidence="3">
    <location>
        <position position="427"/>
    </location>
</feature>
<proteinExistence type="predicted"/>
<evidence type="ECO:0000313" key="4">
    <source>
        <dbReference type="Proteomes" id="UP001177023"/>
    </source>
</evidence>
<dbReference type="CDD" id="cd00047">
    <property type="entry name" value="PTPc"/>
    <property type="match status" value="1"/>
</dbReference>
<dbReference type="InterPro" id="IPR029021">
    <property type="entry name" value="Prot-tyrosine_phosphatase-like"/>
</dbReference>
<organism evidence="3 4">
    <name type="scientific">Mesorhabditis spiculigera</name>
    <dbReference type="NCBI Taxonomy" id="96644"/>
    <lineage>
        <taxon>Eukaryota</taxon>
        <taxon>Metazoa</taxon>
        <taxon>Ecdysozoa</taxon>
        <taxon>Nematoda</taxon>
        <taxon>Chromadorea</taxon>
        <taxon>Rhabditida</taxon>
        <taxon>Rhabditina</taxon>
        <taxon>Rhabditomorpha</taxon>
        <taxon>Rhabditoidea</taxon>
        <taxon>Rhabditidae</taxon>
        <taxon>Mesorhabditinae</taxon>
        <taxon>Mesorhabditis</taxon>
    </lineage>
</organism>